<dbReference type="InterPro" id="IPR052546">
    <property type="entry name" value="Transposase_8_domain"/>
</dbReference>
<dbReference type="EMBL" id="CP055905">
    <property type="protein sequence ID" value="QMR43027.1"/>
    <property type="molecule type" value="Genomic_DNA"/>
</dbReference>
<feature type="transmembrane region" description="Helical" evidence="1">
    <location>
        <begin position="126"/>
        <end position="147"/>
    </location>
</feature>
<dbReference type="InterPro" id="IPR002514">
    <property type="entry name" value="Transposase_8"/>
</dbReference>
<dbReference type="GO" id="GO:0003677">
    <property type="term" value="F:DNA binding"/>
    <property type="evidence" value="ECO:0007669"/>
    <property type="project" value="InterPro"/>
</dbReference>
<dbReference type="GO" id="GO:0004803">
    <property type="term" value="F:transposase activity"/>
    <property type="evidence" value="ECO:0007669"/>
    <property type="project" value="InterPro"/>
</dbReference>
<proteinExistence type="predicted"/>
<dbReference type="AlphaFoldDB" id="A0AAP9U966"/>
<feature type="transmembrane region" description="Helical" evidence="1">
    <location>
        <begin position="59"/>
        <end position="76"/>
    </location>
</feature>
<evidence type="ECO:0000313" key="3">
    <source>
        <dbReference type="Proteomes" id="UP000514462"/>
    </source>
</evidence>
<dbReference type="PANTHER" id="PTHR33609">
    <property type="entry name" value="LOW CALCIUM RESPONSE LOCUS PROTEIN S"/>
    <property type="match status" value="1"/>
</dbReference>
<dbReference type="PANTHER" id="PTHR33609:SF1">
    <property type="entry name" value="TRANSPOSASE"/>
    <property type="match status" value="1"/>
</dbReference>
<protein>
    <submittedName>
        <fullName evidence="2">Transposase</fullName>
    </submittedName>
</protein>
<name>A0AAP9U966_KLEAE</name>
<gene>
    <name evidence="2" type="ORF">HV331_26440</name>
</gene>
<dbReference type="RefSeq" id="WP_182015407.1">
    <property type="nucleotide sequence ID" value="NZ_CP055905.1"/>
</dbReference>
<accession>A0AAP9U966</accession>
<geneLocation type="plasmid" evidence="3">
    <name>prhbstw-00938_2</name>
</geneLocation>
<evidence type="ECO:0000256" key="1">
    <source>
        <dbReference type="SAM" id="Phobius"/>
    </source>
</evidence>
<keyword evidence="1" id="KW-0472">Membrane</keyword>
<evidence type="ECO:0000313" key="2">
    <source>
        <dbReference type="EMBL" id="QMR43027.1"/>
    </source>
</evidence>
<keyword evidence="2" id="KW-0614">Plasmid</keyword>
<keyword evidence="1" id="KW-0812">Transmembrane</keyword>
<dbReference type="GO" id="GO:0006313">
    <property type="term" value="P:DNA transposition"/>
    <property type="evidence" value="ECO:0007669"/>
    <property type="project" value="InterPro"/>
</dbReference>
<keyword evidence="1" id="KW-1133">Transmembrane helix</keyword>
<sequence length="156" mass="17765">MRAKRFTDKQITDFLSQAKEGASNKFLCEKYNFSASTLRRWKEGHDESIRHELREMESSAAKVFGCLIVASLLLAVIYSRPAGAVCLLLMLGCCIFYIIQFRQKSSEFIIGQNVFLSRSGRGANNVFYKLSWMLVLFVCAFVVIGIYKLSVQVLLR</sequence>
<dbReference type="Pfam" id="PF01527">
    <property type="entry name" value="HTH_Tnp_1"/>
    <property type="match status" value="1"/>
</dbReference>
<reference evidence="3" key="1">
    <citation type="submission" date="2020-06" db="EMBL/GenBank/DDBJ databases">
        <title>REHAB project genomes.</title>
        <authorList>
            <person name="Shaw L.P."/>
        </authorList>
    </citation>
    <scope>NUCLEOTIDE SEQUENCE [LARGE SCALE GENOMIC DNA]</scope>
    <source>
        <strain evidence="3">RHBSTW-00938</strain>
        <plasmid evidence="3">prhbstw-00938_2</plasmid>
    </source>
</reference>
<feature type="transmembrane region" description="Helical" evidence="1">
    <location>
        <begin position="82"/>
        <end position="99"/>
    </location>
</feature>
<organism evidence="2 3">
    <name type="scientific">Klebsiella aerogenes</name>
    <name type="common">Enterobacter aerogenes</name>
    <dbReference type="NCBI Taxonomy" id="548"/>
    <lineage>
        <taxon>Bacteria</taxon>
        <taxon>Pseudomonadati</taxon>
        <taxon>Pseudomonadota</taxon>
        <taxon>Gammaproteobacteria</taxon>
        <taxon>Enterobacterales</taxon>
        <taxon>Enterobacteriaceae</taxon>
        <taxon>Klebsiella/Raoultella group</taxon>
        <taxon>Klebsiella</taxon>
    </lineage>
</organism>
<dbReference type="Proteomes" id="UP000514462">
    <property type="component" value="Plasmid pRHBSTW-00938_2"/>
</dbReference>